<reference evidence="1 2" key="1">
    <citation type="journal article" date="2016" name="Nat. Commun.">
        <title>Thousands of microbial genomes shed light on interconnected biogeochemical processes in an aquifer system.</title>
        <authorList>
            <person name="Anantharaman K."/>
            <person name="Brown C.T."/>
            <person name="Hug L.A."/>
            <person name="Sharon I."/>
            <person name="Castelle C.J."/>
            <person name="Probst A.J."/>
            <person name="Thomas B.C."/>
            <person name="Singh A."/>
            <person name="Wilkins M.J."/>
            <person name="Karaoz U."/>
            <person name="Brodie E.L."/>
            <person name="Williams K.H."/>
            <person name="Hubbard S.S."/>
            <person name="Banfield J.F."/>
        </authorList>
    </citation>
    <scope>NUCLEOTIDE SEQUENCE [LARGE SCALE GENOMIC DNA]</scope>
</reference>
<dbReference type="AlphaFoldDB" id="A0A1F5VFP5"/>
<dbReference type="Proteomes" id="UP000178943">
    <property type="component" value="Unassembled WGS sequence"/>
</dbReference>
<sequence length="96" mass="10843">MNTSAIANYRQNRFRPSKSGIIPDDIFNTLKNRKITNISYFHCQFCKASSNTFSNNYAVKPAPAPDYRNKLFRVLPGEPLFISSALPVLKKEQSSG</sequence>
<gene>
    <name evidence="1" type="ORF">A2Y62_20200</name>
</gene>
<name>A0A1F5VFP5_9BACT</name>
<dbReference type="EMBL" id="MFGW01000184">
    <property type="protein sequence ID" value="OGF62160.1"/>
    <property type="molecule type" value="Genomic_DNA"/>
</dbReference>
<organism evidence="1 2">
    <name type="scientific">Candidatus Fischerbacteria bacterium RBG_13_37_8</name>
    <dbReference type="NCBI Taxonomy" id="1817863"/>
    <lineage>
        <taxon>Bacteria</taxon>
        <taxon>Candidatus Fischeribacteriota</taxon>
    </lineage>
</organism>
<evidence type="ECO:0000313" key="2">
    <source>
        <dbReference type="Proteomes" id="UP000178943"/>
    </source>
</evidence>
<protein>
    <submittedName>
        <fullName evidence="1">Uncharacterized protein</fullName>
    </submittedName>
</protein>
<proteinExistence type="predicted"/>
<comment type="caution">
    <text evidence="1">The sequence shown here is derived from an EMBL/GenBank/DDBJ whole genome shotgun (WGS) entry which is preliminary data.</text>
</comment>
<accession>A0A1F5VFP5</accession>
<evidence type="ECO:0000313" key="1">
    <source>
        <dbReference type="EMBL" id="OGF62160.1"/>
    </source>
</evidence>